<evidence type="ECO:0000256" key="7">
    <source>
        <dbReference type="ARBA" id="ARBA00023136"/>
    </source>
</evidence>
<dbReference type="SMART" id="SM00382">
    <property type="entry name" value="AAA"/>
    <property type="match status" value="1"/>
</dbReference>
<dbReference type="GO" id="GO:0016887">
    <property type="term" value="F:ATP hydrolysis activity"/>
    <property type="evidence" value="ECO:0007669"/>
    <property type="project" value="InterPro"/>
</dbReference>
<dbReference type="PROSITE" id="PS00211">
    <property type="entry name" value="ABC_TRANSPORTER_1"/>
    <property type="match status" value="1"/>
</dbReference>
<keyword evidence="7" id="KW-0472">Membrane</keyword>
<dbReference type="InterPro" id="IPR027417">
    <property type="entry name" value="P-loop_NTPase"/>
</dbReference>
<keyword evidence="2" id="KW-1003">Cell membrane</keyword>
<keyword evidence="1" id="KW-0813">Transport</keyword>
<dbReference type="AlphaFoldDB" id="A0A6M5Z3Z5"/>
<dbReference type="GO" id="GO:0015697">
    <property type="term" value="P:quaternary ammonium group transport"/>
    <property type="evidence" value="ECO:0007669"/>
    <property type="project" value="UniProtKB-ARBA"/>
</dbReference>
<dbReference type="InterPro" id="IPR041193">
    <property type="entry name" value="CysA_C"/>
</dbReference>
<evidence type="ECO:0000313" key="9">
    <source>
        <dbReference type="EMBL" id="QJX01140.1"/>
    </source>
</evidence>
<dbReference type="Pfam" id="PF17850">
    <property type="entry name" value="CysA_C_terminal"/>
    <property type="match status" value="1"/>
</dbReference>
<keyword evidence="6" id="KW-0764">Sulfate transport</keyword>
<dbReference type="Proteomes" id="UP000503447">
    <property type="component" value="Chromosome"/>
</dbReference>
<dbReference type="InterPro" id="IPR003593">
    <property type="entry name" value="AAA+_ATPase"/>
</dbReference>
<protein>
    <submittedName>
        <fullName evidence="9">Sulfate and thiosulfate import ATP-binding protein CysA</fullName>
    </submittedName>
</protein>
<dbReference type="NCBIfam" id="TIGR00968">
    <property type="entry name" value="3a0106s01"/>
    <property type="match status" value="1"/>
</dbReference>
<dbReference type="FunFam" id="3.40.50.300:FF:000425">
    <property type="entry name" value="Probable ABC transporter, ATP-binding subunit"/>
    <property type="match status" value="1"/>
</dbReference>
<keyword evidence="10" id="KW-1185">Reference proteome</keyword>
<dbReference type="PROSITE" id="PS50893">
    <property type="entry name" value="ABC_TRANSPORTER_2"/>
    <property type="match status" value="1"/>
</dbReference>
<dbReference type="KEGG" id="ftj:FTUN_8779"/>
<dbReference type="Pfam" id="PF12857">
    <property type="entry name" value="TOBE_3"/>
    <property type="match status" value="1"/>
</dbReference>
<dbReference type="Pfam" id="PF00005">
    <property type="entry name" value="ABC_tran"/>
    <property type="match status" value="1"/>
</dbReference>
<proteinExistence type="predicted"/>
<evidence type="ECO:0000313" key="10">
    <source>
        <dbReference type="Proteomes" id="UP000503447"/>
    </source>
</evidence>
<gene>
    <name evidence="9" type="ORF">FTUN_8779</name>
</gene>
<evidence type="ECO:0000256" key="5">
    <source>
        <dbReference type="ARBA" id="ARBA00022967"/>
    </source>
</evidence>
<keyword evidence="3" id="KW-0547">Nucleotide-binding</keyword>
<evidence type="ECO:0000259" key="8">
    <source>
        <dbReference type="PROSITE" id="PS50893"/>
    </source>
</evidence>
<name>A0A6M5Z3Z5_9BACT</name>
<dbReference type="InterPro" id="IPR017871">
    <property type="entry name" value="ABC_transporter-like_CS"/>
</dbReference>
<accession>A0A6M5Z3Z5</accession>
<dbReference type="GO" id="GO:0043190">
    <property type="term" value="C:ATP-binding cassette (ABC) transporter complex"/>
    <property type="evidence" value="ECO:0007669"/>
    <property type="project" value="InterPro"/>
</dbReference>
<dbReference type="Gene3D" id="3.40.50.300">
    <property type="entry name" value="P-loop containing nucleotide triphosphate hydrolases"/>
    <property type="match status" value="1"/>
</dbReference>
<dbReference type="InterPro" id="IPR024765">
    <property type="entry name" value="TOBE-like"/>
</dbReference>
<dbReference type="PANTHER" id="PTHR42781">
    <property type="entry name" value="SPERMIDINE/PUTRESCINE IMPORT ATP-BINDING PROTEIN POTA"/>
    <property type="match status" value="1"/>
</dbReference>
<keyword evidence="4 9" id="KW-0067">ATP-binding</keyword>
<dbReference type="PANTHER" id="PTHR42781:SF4">
    <property type="entry name" value="SPERMIDINE_PUTRESCINE IMPORT ATP-BINDING PROTEIN POTA"/>
    <property type="match status" value="1"/>
</dbReference>
<dbReference type="InterPro" id="IPR003439">
    <property type="entry name" value="ABC_transporter-like_ATP-bd"/>
</dbReference>
<evidence type="ECO:0000256" key="6">
    <source>
        <dbReference type="ARBA" id="ARBA00023032"/>
    </source>
</evidence>
<dbReference type="InterPro" id="IPR005666">
    <property type="entry name" value="Sulph_transpt1"/>
</dbReference>
<evidence type="ECO:0000256" key="4">
    <source>
        <dbReference type="ARBA" id="ARBA00022840"/>
    </source>
</evidence>
<dbReference type="SUPFAM" id="SSF52540">
    <property type="entry name" value="P-loop containing nucleoside triphosphate hydrolases"/>
    <property type="match status" value="1"/>
</dbReference>
<evidence type="ECO:0000256" key="3">
    <source>
        <dbReference type="ARBA" id="ARBA00022741"/>
    </source>
</evidence>
<sequence length="352" mass="38598">MSIAVRDVTKRFGAFAALDRVSVDISEGELLALLGPSGSGKTTLLRVIAGLERPDAGAVLIKDDDVTRTSARDRNVGFVFQHYALFRHMTVFENVAFGLRVRNWCAGDVRARVEELLALVRLGELGGRYPGELSGGQRQRVALARALAARPRVLLLDEPFGALDAKVRAELRVWLRRLHDEHPVTTVFVTHDQEEAFEVADRVVIMSRGRVEQEGTPVEVFEHPANPFVMDFLGHVNVFHGRVHNGKAVVGEVEFDCPGSEGQTPGPARVYVRPHELGLAVDRNGEPALAAEVIHVIPAGSVTRVLVRVPGIEEPVGVALPQERFAELVLQKGATVFITPRRVRVFAGDYVI</sequence>
<dbReference type="GO" id="GO:0015419">
    <property type="term" value="F:ABC-type sulfate transporter activity"/>
    <property type="evidence" value="ECO:0007669"/>
    <property type="project" value="InterPro"/>
</dbReference>
<dbReference type="SUPFAM" id="SSF50331">
    <property type="entry name" value="MOP-like"/>
    <property type="match status" value="1"/>
</dbReference>
<dbReference type="GO" id="GO:0005524">
    <property type="term" value="F:ATP binding"/>
    <property type="evidence" value="ECO:0007669"/>
    <property type="project" value="UniProtKB-KW"/>
</dbReference>
<organism evidence="9 10">
    <name type="scientific">Frigoriglobus tundricola</name>
    <dbReference type="NCBI Taxonomy" id="2774151"/>
    <lineage>
        <taxon>Bacteria</taxon>
        <taxon>Pseudomonadati</taxon>
        <taxon>Planctomycetota</taxon>
        <taxon>Planctomycetia</taxon>
        <taxon>Gemmatales</taxon>
        <taxon>Gemmataceae</taxon>
        <taxon>Frigoriglobus</taxon>
    </lineage>
</organism>
<evidence type="ECO:0000256" key="1">
    <source>
        <dbReference type="ARBA" id="ARBA00022448"/>
    </source>
</evidence>
<dbReference type="EMBL" id="CP053452">
    <property type="protein sequence ID" value="QJX01140.1"/>
    <property type="molecule type" value="Genomic_DNA"/>
</dbReference>
<evidence type="ECO:0000256" key="2">
    <source>
        <dbReference type="ARBA" id="ARBA00022475"/>
    </source>
</evidence>
<reference evidence="10" key="1">
    <citation type="submission" date="2020-05" db="EMBL/GenBank/DDBJ databases">
        <title>Frigoriglobus tundricola gen. nov., sp. nov., a psychrotolerant cellulolytic planctomycete of the family Gemmataceae with two divergent copies of 16S rRNA gene.</title>
        <authorList>
            <person name="Kulichevskaya I.S."/>
            <person name="Ivanova A.A."/>
            <person name="Naumoff D.G."/>
            <person name="Beletsky A.V."/>
            <person name="Rijpstra W.I.C."/>
            <person name="Sinninghe Damste J.S."/>
            <person name="Mardanov A.V."/>
            <person name="Ravin N.V."/>
            <person name="Dedysh S.N."/>
        </authorList>
    </citation>
    <scope>NUCLEOTIDE SEQUENCE [LARGE SCALE GENOMIC DNA]</scope>
    <source>
        <strain evidence="10">PL17</strain>
    </source>
</reference>
<dbReference type="RefSeq" id="WP_171475747.1">
    <property type="nucleotide sequence ID" value="NZ_CP053452.2"/>
</dbReference>
<feature type="domain" description="ABC transporter" evidence="8">
    <location>
        <begin position="3"/>
        <end position="233"/>
    </location>
</feature>
<dbReference type="InterPro" id="IPR050093">
    <property type="entry name" value="ABC_SmlMolc_Importer"/>
</dbReference>
<dbReference type="InterPro" id="IPR008995">
    <property type="entry name" value="Mo/tungstate-bd_C_term_dom"/>
</dbReference>
<keyword evidence="5" id="KW-1278">Translocase</keyword>